<dbReference type="EMBL" id="MUHY01000001">
    <property type="protein sequence ID" value="PSB92168.1"/>
    <property type="molecule type" value="Genomic_DNA"/>
</dbReference>
<keyword evidence="6 11" id="KW-0288">FMN</keyword>
<dbReference type="InterPro" id="IPR005719">
    <property type="entry name" value="Dihydroorotate_DH_2"/>
</dbReference>
<dbReference type="PIRSF" id="PIRSF000164">
    <property type="entry name" value="DHO_oxidase"/>
    <property type="match status" value="1"/>
</dbReference>
<feature type="binding site" evidence="11">
    <location>
        <position position="89"/>
    </location>
    <ligand>
        <name>FMN</name>
        <dbReference type="ChEBI" id="CHEBI:58210"/>
    </ligand>
</feature>
<feature type="binding site" evidence="11">
    <location>
        <position position="142"/>
    </location>
    <ligand>
        <name>FMN</name>
        <dbReference type="ChEBI" id="CHEBI:58210"/>
    </ligand>
</feature>
<dbReference type="InterPro" id="IPR005720">
    <property type="entry name" value="Dihydroorotate_DH_cat"/>
</dbReference>
<feature type="binding site" evidence="11">
    <location>
        <begin position="114"/>
        <end position="118"/>
    </location>
    <ligand>
        <name>substrate</name>
    </ligand>
</feature>
<name>A0ABX5FEN0_9BURK</name>
<dbReference type="PROSITE" id="PS00912">
    <property type="entry name" value="DHODEHASE_2"/>
    <property type="match status" value="1"/>
</dbReference>
<organism evidence="13 14">
    <name type="scientific">Candidatus Pandoraea novymonadis</name>
    <dbReference type="NCBI Taxonomy" id="1808959"/>
    <lineage>
        <taxon>Bacteria</taxon>
        <taxon>Pseudomonadati</taxon>
        <taxon>Pseudomonadota</taxon>
        <taxon>Betaproteobacteria</taxon>
        <taxon>Burkholderiales</taxon>
        <taxon>Burkholderiaceae</taxon>
        <taxon>Pandoraea</taxon>
    </lineage>
</organism>
<feature type="binding site" evidence="11">
    <location>
        <begin position="65"/>
        <end position="69"/>
    </location>
    <ligand>
        <name>FMN</name>
        <dbReference type="ChEBI" id="CHEBI:58210"/>
    </ligand>
</feature>
<dbReference type="NCBIfam" id="NF003646">
    <property type="entry name" value="PRK05286.1-4"/>
    <property type="match status" value="1"/>
</dbReference>
<comment type="catalytic activity">
    <reaction evidence="10 11">
        <text>(S)-dihydroorotate + a quinone = orotate + a quinol</text>
        <dbReference type="Rhea" id="RHEA:30187"/>
        <dbReference type="ChEBI" id="CHEBI:24646"/>
        <dbReference type="ChEBI" id="CHEBI:30839"/>
        <dbReference type="ChEBI" id="CHEBI:30864"/>
        <dbReference type="ChEBI" id="CHEBI:132124"/>
        <dbReference type="EC" id="1.3.5.2"/>
    </reaction>
</comment>
<sequence>MLSMLYPLARRALFSLDAERAHHITLSILRKAASLGLANLMSERLPENPLTVMGITFPNPVGLAAGLDKDGNCIDGLATLGFGFIEVGTITPRPQLGNPKPRLFHVPQAHGIINRMGFNNAGIEKFLENIQSTRWKGPLGLNIGKNADTPIENAVDDYLICLEKCYPYANYITINVSSPNTKNLRQLQESKELDSLLGSLKEKQYTLSERHDRYVPIVLKIAPDLEDEQIKLIASLLTRHQVDGVVATNTTISRDSVNHLPIANETGGLSGRPLFDASNRIIRALRAELGDAIPIIGVGGILSGKDARDKLDAGATLVQIYSGLIYRGPVLVRECVEALLKQKALVEL</sequence>
<comment type="cofactor">
    <cofactor evidence="11">
        <name>FMN</name>
        <dbReference type="ChEBI" id="CHEBI:58210"/>
    </cofactor>
    <text evidence="11">Binds 1 FMN per subunit.</text>
</comment>
<evidence type="ECO:0000313" key="13">
    <source>
        <dbReference type="EMBL" id="PSB92168.1"/>
    </source>
</evidence>
<evidence type="ECO:0000256" key="11">
    <source>
        <dbReference type="HAMAP-Rule" id="MF_00225"/>
    </source>
</evidence>
<feature type="binding site" evidence="11">
    <location>
        <position position="175"/>
    </location>
    <ligand>
        <name>FMN</name>
        <dbReference type="ChEBI" id="CHEBI:58210"/>
    </ligand>
</feature>
<dbReference type="NCBIfam" id="TIGR01036">
    <property type="entry name" value="pyrD_sub2"/>
    <property type="match status" value="1"/>
</dbReference>
<evidence type="ECO:0000313" key="14">
    <source>
        <dbReference type="Proteomes" id="UP000242660"/>
    </source>
</evidence>
<feature type="binding site" evidence="11">
    <location>
        <position position="175"/>
    </location>
    <ligand>
        <name>substrate</name>
    </ligand>
</feature>
<dbReference type="NCBIfam" id="NF003652">
    <property type="entry name" value="PRK05286.2-5"/>
    <property type="match status" value="1"/>
</dbReference>
<comment type="caution">
    <text evidence="13">The sequence shown here is derived from an EMBL/GenBank/DDBJ whole genome shotgun (WGS) entry which is preliminary data.</text>
</comment>
<dbReference type="NCBIfam" id="NF003644">
    <property type="entry name" value="PRK05286.1-1"/>
    <property type="match status" value="1"/>
</dbReference>
<evidence type="ECO:0000256" key="10">
    <source>
        <dbReference type="ARBA" id="ARBA00048639"/>
    </source>
</evidence>
<protein>
    <recommendedName>
        <fullName evidence="11">Dihydroorotate dehydrogenase (quinone)</fullName>
        <ecNumber evidence="11">1.3.5.2</ecNumber>
    </recommendedName>
    <alternativeName>
        <fullName evidence="11">DHOdehase</fullName>
        <shortName evidence="11">DHOD</shortName>
        <shortName evidence="11">DHODase</shortName>
    </alternativeName>
    <alternativeName>
        <fullName evidence="11">Dihydroorotate oxidase</fullName>
    </alternativeName>
</protein>
<keyword evidence="8 11" id="KW-0560">Oxidoreductase</keyword>
<evidence type="ECO:0000256" key="6">
    <source>
        <dbReference type="ARBA" id="ARBA00022643"/>
    </source>
</evidence>
<feature type="binding site" evidence="11">
    <location>
        <position position="300"/>
    </location>
    <ligand>
        <name>FMN</name>
        <dbReference type="ChEBI" id="CHEBI:58210"/>
    </ligand>
</feature>
<dbReference type="InterPro" id="IPR050074">
    <property type="entry name" value="DHO_dehydrogenase"/>
</dbReference>
<evidence type="ECO:0000256" key="2">
    <source>
        <dbReference type="ARBA" id="ARBA00004370"/>
    </source>
</evidence>
<proteinExistence type="inferred from homology"/>
<dbReference type="EC" id="1.3.5.2" evidence="11"/>
<comment type="subcellular location">
    <subcellularLocation>
        <location evidence="11">Cell membrane</location>
        <topology evidence="11">Peripheral membrane protein</topology>
    </subcellularLocation>
    <subcellularLocation>
        <location evidence="2">Membrane</location>
    </subcellularLocation>
</comment>
<feature type="binding site" evidence="11">
    <location>
        <position position="69"/>
    </location>
    <ligand>
        <name>substrate</name>
    </ligand>
</feature>
<dbReference type="Pfam" id="PF01180">
    <property type="entry name" value="DHO_dh"/>
    <property type="match status" value="1"/>
</dbReference>
<comment type="function">
    <text evidence="1 11">Catalyzes the conversion of dihydroorotate to orotate with quinone as electron acceptor.</text>
</comment>
<gene>
    <name evidence="11 13" type="primary">pyrD</name>
    <name evidence="13" type="ORF">BZL35_00401</name>
</gene>
<feature type="binding site" evidence="11">
    <location>
        <begin position="321"/>
        <end position="322"/>
    </location>
    <ligand>
        <name>FMN</name>
        <dbReference type="ChEBI" id="CHEBI:58210"/>
    </ligand>
</feature>
<dbReference type="HAMAP" id="MF_00225">
    <property type="entry name" value="DHO_dh_type2"/>
    <property type="match status" value="1"/>
</dbReference>
<dbReference type="RefSeq" id="WP_106182369.1">
    <property type="nucleotide sequence ID" value="NZ_MUHY01000001.1"/>
</dbReference>
<dbReference type="SUPFAM" id="SSF51395">
    <property type="entry name" value="FMN-linked oxidoreductases"/>
    <property type="match status" value="1"/>
</dbReference>
<dbReference type="NCBIfam" id="NF003645">
    <property type="entry name" value="PRK05286.1-2"/>
    <property type="match status" value="1"/>
</dbReference>
<dbReference type="Proteomes" id="UP000242660">
    <property type="component" value="Unassembled WGS sequence"/>
</dbReference>
<evidence type="ECO:0000256" key="7">
    <source>
        <dbReference type="ARBA" id="ARBA00022975"/>
    </source>
</evidence>
<keyword evidence="11" id="KW-1003">Cell membrane</keyword>
<dbReference type="CDD" id="cd04738">
    <property type="entry name" value="DHOD_2_like"/>
    <property type="match status" value="1"/>
</dbReference>
<evidence type="ECO:0000256" key="9">
    <source>
        <dbReference type="ARBA" id="ARBA00023136"/>
    </source>
</evidence>
<evidence type="ECO:0000256" key="4">
    <source>
        <dbReference type="ARBA" id="ARBA00005359"/>
    </source>
</evidence>
<feature type="domain" description="Dihydroorotate dehydrogenase catalytic" evidence="12">
    <location>
        <begin position="51"/>
        <end position="339"/>
    </location>
</feature>
<feature type="binding site" evidence="11">
    <location>
        <position position="220"/>
    </location>
    <ligand>
        <name>FMN</name>
        <dbReference type="ChEBI" id="CHEBI:58210"/>
    </ligand>
</feature>
<feature type="binding site" evidence="11">
    <location>
        <position position="248"/>
    </location>
    <ligand>
        <name>FMN</name>
        <dbReference type="ChEBI" id="CHEBI:58210"/>
    </ligand>
</feature>
<evidence type="ECO:0000256" key="8">
    <source>
        <dbReference type="ARBA" id="ARBA00023002"/>
    </source>
</evidence>
<dbReference type="InterPro" id="IPR001295">
    <property type="entry name" value="Dihydroorotate_DH_CS"/>
</dbReference>
<accession>A0ABX5FEN0</accession>
<feature type="binding site" evidence="11">
    <location>
        <position position="180"/>
    </location>
    <ligand>
        <name>substrate</name>
    </ligand>
</feature>
<feature type="binding site" evidence="11">
    <location>
        <begin position="249"/>
        <end position="250"/>
    </location>
    <ligand>
        <name>substrate</name>
    </ligand>
</feature>
<dbReference type="InterPro" id="IPR013785">
    <property type="entry name" value="Aldolase_TIM"/>
</dbReference>
<dbReference type="InterPro" id="IPR012135">
    <property type="entry name" value="Dihydroorotate_DH_1_2"/>
</dbReference>
<keyword evidence="9 11" id="KW-0472">Membrane</keyword>
<comment type="subunit">
    <text evidence="11">Monomer.</text>
</comment>
<evidence type="ECO:0000256" key="5">
    <source>
        <dbReference type="ARBA" id="ARBA00022630"/>
    </source>
</evidence>
<dbReference type="PANTHER" id="PTHR48109">
    <property type="entry name" value="DIHYDROOROTATE DEHYDROGENASE (QUINONE), MITOCHONDRIAL-RELATED"/>
    <property type="match status" value="1"/>
</dbReference>
<keyword evidence="14" id="KW-1185">Reference proteome</keyword>
<comment type="pathway">
    <text evidence="3 11">Pyrimidine metabolism; UMP biosynthesis via de novo pathway; orotate from (S)-dihydroorotate (quinone route): step 1/1.</text>
</comment>
<dbReference type="Gene3D" id="3.20.20.70">
    <property type="entry name" value="Aldolase class I"/>
    <property type="match status" value="1"/>
</dbReference>
<reference evidence="13 14" key="1">
    <citation type="journal article" date="2017" name="Front. Microbiol.">
        <title>Genome of Ca. Pandoraea novymonadis, an Endosymbiotic Bacterium of the Trypanosomatid Novymonas esmeraldas.</title>
        <authorList>
            <person name="Kostygov A.Y."/>
            <person name="Butenko A."/>
            <person name="Nenarokova A."/>
            <person name="Tashyreva D."/>
            <person name="Flegontov P."/>
            <person name="Lukes J."/>
            <person name="Yurchenko V."/>
        </authorList>
    </citation>
    <scope>NUCLEOTIDE SEQUENCE [LARGE SCALE GENOMIC DNA]</scope>
    <source>
        <strain evidence="13 14">E262</strain>
    </source>
</reference>
<evidence type="ECO:0000256" key="3">
    <source>
        <dbReference type="ARBA" id="ARBA00005161"/>
    </source>
</evidence>
<keyword evidence="7 11" id="KW-0665">Pyrimidine biosynthesis</keyword>
<dbReference type="PROSITE" id="PS00911">
    <property type="entry name" value="DHODEHASE_1"/>
    <property type="match status" value="1"/>
</dbReference>
<comment type="similarity">
    <text evidence="4 11">Belongs to the dihydroorotate dehydrogenase family. Type 2 subfamily.</text>
</comment>
<keyword evidence="5 11" id="KW-0285">Flavoprotein</keyword>
<evidence type="ECO:0000259" key="12">
    <source>
        <dbReference type="Pfam" id="PF01180"/>
    </source>
</evidence>
<evidence type="ECO:0000256" key="1">
    <source>
        <dbReference type="ARBA" id="ARBA00003125"/>
    </source>
</evidence>
<dbReference type="PANTHER" id="PTHR48109:SF4">
    <property type="entry name" value="DIHYDROOROTATE DEHYDROGENASE (QUINONE), MITOCHONDRIAL"/>
    <property type="match status" value="1"/>
</dbReference>
<feature type="binding site" evidence="11">
    <location>
        <position position="271"/>
    </location>
    <ligand>
        <name>FMN</name>
        <dbReference type="ChEBI" id="CHEBI:58210"/>
    </ligand>
</feature>
<feature type="active site" description="Nucleophile" evidence="11">
    <location>
        <position position="178"/>
    </location>
</feature>